<keyword evidence="1" id="KW-0472">Membrane</keyword>
<protein>
    <submittedName>
        <fullName evidence="2">Uncharacterized protein</fullName>
    </submittedName>
</protein>
<dbReference type="Proteomes" id="UP000719942">
    <property type="component" value="Unassembled WGS sequence"/>
</dbReference>
<feature type="transmembrane region" description="Helical" evidence="1">
    <location>
        <begin position="37"/>
        <end position="59"/>
    </location>
</feature>
<evidence type="ECO:0000256" key="1">
    <source>
        <dbReference type="SAM" id="Phobius"/>
    </source>
</evidence>
<dbReference type="RefSeq" id="WP_219965572.1">
    <property type="nucleotide sequence ID" value="NZ_JAGFNZ010000003.1"/>
</dbReference>
<organism evidence="2 3">
    <name type="scientific">Caproiciproducens faecalis</name>
    <dbReference type="NCBI Taxonomy" id="2820301"/>
    <lineage>
        <taxon>Bacteria</taxon>
        <taxon>Bacillati</taxon>
        <taxon>Bacillota</taxon>
        <taxon>Clostridia</taxon>
        <taxon>Eubacteriales</taxon>
        <taxon>Acutalibacteraceae</taxon>
        <taxon>Caproiciproducens</taxon>
    </lineage>
</organism>
<gene>
    <name evidence="2" type="ORF">J5W02_10190</name>
</gene>
<keyword evidence="3" id="KW-1185">Reference proteome</keyword>
<reference evidence="2 3" key="1">
    <citation type="submission" date="2021-03" db="EMBL/GenBank/DDBJ databases">
        <title>Caproiciproducens sp. nov. isolated from feces of cow.</title>
        <authorList>
            <person name="Choi J.-Y."/>
        </authorList>
    </citation>
    <scope>NUCLEOTIDE SEQUENCE [LARGE SCALE GENOMIC DNA]</scope>
    <source>
        <strain evidence="2 3">AGMB10547</strain>
    </source>
</reference>
<name>A0ABS7DRH5_9FIRM</name>
<sequence length="82" mass="9021">MKKTGQKIRSIVNNFAIKCRESLFAKKILCNQNGSGIVEYAGIAAAVLILIVVVILPLMKTMFNTDIFPGLTTAVENIFKFT</sequence>
<accession>A0ABS7DRH5</accession>
<evidence type="ECO:0000313" key="2">
    <source>
        <dbReference type="EMBL" id="MBW7573181.1"/>
    </source>
</evidence>
<comment type="caution">
    <text evidence="2">The sequence shown here is derived from an EMBL/GenBank/DDBJ whole genome shotgun (WGS) entry which is preliminary data.</text>
</comment>
<dbReference type="EMBL" id="JAGFNZ010000003">
    <property type="protein sequence ID" value="MBW7573181.1"/>
    <property type="molecule type" value="Genomic_DNA"/>
</dbReference>
<evidence type="ECO:0000313" key="3">
    <source>
        <dbReference type="Proteomes" id="UP000719942"/>
    </source>
</evidence>
<keyword evidence="1" id="KW-0812">Transmembrane</keyword>
<keyword evidence="1" id="KW-1133">Transmembrane helix</keyword>
<proteinExistence type="predicted"/>